<sequence length="426" mass="49041">MSLSLESAIPNTYLFERKNLNPSQSQMSVTTHYPTIRDFIKSDEFQSINSKLKQDIQTLRTYFLDEFPNENYIASIFTHFEVCVLESARVVSEKLFKEIYRQLPSLLENLTTILTSADFKQLPLELRKKMAVMLVPFCMEPERESDHVYFKKIFKQFSSIISLMKSESCQARLLIHKYETDQEVSSFMKLAMKFNRRDLIKILILEPKTTVDKRIYLRNESEIDTIFFTESPDTKGVDQNVHTNIGCLLNAIENVFPNEPDLVFPLKQLLSRAYTPPKRMSLDAFKCLYQQFPVALSTIALLISTIDESTPLLHLKIALIQLIPEEQYDLTRILTDFSSAIKWLKAISKEDSPIPTIHNDLNENSTALEIASKLQKLNLCLILDKELHKKVGYKELSSKTSGLGSDSTSELEPLPTSRVWCRCTIL</sequence>
<accession>A0A3A6TGJ5</accession>
<evidence type="ECO:0000313" key="1">
    <source>
        <dbReference type="EMBL" id="RJY05992.1"/>
    </source>
</evidence>
<proteinExistence type="predicted"/>
<keyword evidence="2" id="KW-1185">Reference proteome</keyword>
<dbReference type="AlphaFoldDB" id="A0A3A6TGJ5"/>
<reference evidence="1 2" key="1">
    <citation type="submission" date="2018-09" db="EMBL/GenBank/DDBJ databases">
        <title>Phylogeny of the Shewanellaceae, and recommendation for two new genera, Pseudoshewanella and Parashewanella.</title>
        <authorList>
            <person name="Wang G."/>
        </authorList>
    </citation>
    <scope>NUCLEOTIDE SEQUENCE [LARGE SCALE GENOMIC DNA]</scope>
    <source>
        <strain evidence="1 2">KCTC 22492</strain>
    </source>
</reference>
<organism evidence="1 2">
    <name type="scientific">Parashewanella spongiae</name>
    <dbReference type="NCBI Taxonomy" id="342950"/>
    <lineage>
        <taxon>Bacteria</taxon>
        <taxon>Pseudomonadati</taxon>
        <taxon>Pseudomonadota</taxon>
        <taxon>Gammaproteobacteria</taxon>
        <taxon>Alteromonadales</taxon>
        <taxon>Shewanellaceae</taxon>
        <taxon>Parashewanella</taxon>
    </lineage>
</organism>
<dbReference type="RefSeq" id="WP_121855036.1">
    <property type="nucleotide sequence ID" value="NZ_CP037952.1"/>
</dbReference>
<evidence type="ECO:0000313" key="2">
    <source>
        <dbReference type="Proteomes" id="UP000273022"/>
    </source>
</evidence>
<dbReference type="Proteomes" id="UP000273022">
    <property type="component" value="Unassembled WGS sequence"/>
</dbReference>
<dbReference type="EMBL" id="QYYH01000176">
    <property type="protein sequence ID" value="RJY05992.1"/>
    <property type="molecule type" value="Genomic_DNA"/>
</dbReference>
<gene>
    <name evidence="1" type="ORF">D5R81_18285</name>
</gene>
<protein>
    <submittedName>
        <fullName evidence="1">Uncharacterized protein</fullName>
    </submittedName>
</protein>
<comment type="caution">
    <text evidence="1">The sequence shown here is derived from an EMBL/GenBank/DDBJ whole genome shotgun (WGS) entry which is preliminary data.</text>
</comment>
<name>A0A3A6TGJ5_9GAMM</name>